<keyword evidence="2" id="KW-1185">Reference proteome</keyword>
<name>A0A949WQC0_9CLOT</name>
<dbReference type="EMBL" id="JAEEGC010000026">
    <property type="protein sequence ID" value="MBV7272540.1"/>
    <property type="molecule type" value="Genomic_DNA"/>
</dbReference>
<evidence type="ECO:0000313" key="1">
    <source>
        <dbReference type="EMBL" id="MBV7272540.1"/>
    </source>
</evidence>
<dbReference type="Proteomes" id="UP000694308">
    <property type="component" value="Unassembled WGS sequence"/>
</dbReference>
<sequence>MPTGNKLEQALASAKGLASDMKTFSLDTDSQEAKQMFDQLSTTMENVSETIQTRLDFVKQEEPQYNK</sequence>
<accession>A0A949WQC0</accession>
<comment type="caution">
    <text evidence="1">The sequence shown here is derived from an EMBL/GenBank/DDBJ whole genome shotgun (WGS) entry which is preliminary data.</text>
</comment>
<dbReference type="Pfam" id="PF07870">
    <property type="entry name" value="DUF1657"/>
    <property type="match status" value="1"/>
</dbReference>
<organism evidence="1 2">
    <name type="scientific">Clostridium thailandense</name>
    <dbReference type="NCBI Taxonomy" id="2794346"/>
    <lineage>
        <taxon>Bacteria</taxon>
        <taxon>Bacillati</taxon>
        <taxon>Bacillota</taxon>
        <taxon>Clostridia</taxon>
        <taxon>Eubacteriales</taxon>
        <taxon>Clostridiaceae</taxon>
        <taxon>Clostridium</taxon>
    </lineage>
</organism>
<evidence type="ECO:0000313" key="2">
    <source>
        <dbReference type="Proteomes" id="UP000694308"/>
    </source>
</evidence>
<dbReference type="InterPro" id="IPR012452">
    <property type="entry name" value="DUF1657"/>
</dbReference>
<gene>
    <name evidence="1" type="ORF">I6U48_06365</name>
</gene>
<dbReference type="RefSeq" id="WP_218319575.1">
    <property type="nucleotide sequence ID" value="NZ_JAEEGC010000026.1"/>
</dbReference>
<proteinExistence type="predicted"/>
<dbReference type="AlphaFoldDB" id="A0A949WQC0"/>
<reference evidence="1" key="1">
    <citation type="submission" date="2020-12" db="EMBL/GenBank/DDBJ databases">
        <title>Clostridium thailandense sp. nov., a novel acetogenic bacterium isolated from peat land soil in Thailand.</title>
        <authorList>
            <person name="Chaikitkaew S."/>
            <person name="Birkeland N.K."/>
        </authorList>
    </citation>
    <scope>NUCLEOTIDE SEQUENCE</scope>
    <source>
        <strain evidence="1">PL3</strain>
    </source>
</reference>
<protein>
    <submittedName>
        <fullName evidence="1">DUF1657 domain-containing protein</fullName>
    </submittedName>
</protein>